<dbReference type="SMART" id="SM00184">
    <property type="entry name" value="RING"/>
    <property type="match status" value="1"/>
</dbReference>
<keyword evidence="5 8" id="KW-0863">Zinc-finger</keyword>
<evidence type="ECO:0000256" key="9">
    <source>
        <dbReference type="SAM" id="MobiDB-lite"/>
    </source>
</evidence>
<evidence type="ECO:0000256" key="2">
    <source>
        <dbReference type="ARBA" id="ARBA00012483"/>
    </source>
</evidence>
<dbReference type="InterPro" id="IPR001841">
    <property type="entry name" value="Znf_RING"/>
</dbReference>
<keyword evidence="4" id="KW-0479">Metal-binding</keyword>
<evidence type="ECO:0000259" key="10">
    <source>
        <dbReference type="PROSITE" id="PS50089"/>
    </source>
</evidence>
<dbReference type="EC" id="2.3.2.27" evidence="2"/>
<keyword evidence="3" id="KW-0808">Transferase</keyword>
<accession>A0AAP0LQB4</accession>
<keyword evidence="6" id="KW-0833">Ubl conjugation pathway</keyword>
<dbReference type="Pfam" id="PF13639">
    <property type="entry name" value="zf-RING_2"/>
    <property type="match status" value="1"/>
</dbReference>
<evidence type="ECO:0000256" key="8">
    <source>
        <dbReference type="PROSITE-ProRule" id="PRU00175"/>
    </source>
</evidence>
<feature type="region of interest" description="Disordered" evidence="9">
    <location>
        <begin position="174"/>
        <end position="236"/>
    </location>
</feature>
<dbReference type="GO" id="GO:0008270">
    <property type="term" value="F:zinc ion binding"/>
    <property type="evidence" value="ECO:0007669"/>
    <property type="project" value="UniProtKB-KW"/>
</dbReference>
<dbReference type="Proteomes" id="UP001428341">
    <property type="component" value="Unassembled WGS sequence"/>
</dbReference>
<sequence>MANFTASSSAGSSSSSAAALDDSLEDACSICLEPFSTDDPATVTSCKHEYHLQCILEWSQRSKECPICWQQFVLKEPACQELLAAIESERLSKSRHIAPAAPVTFPEDFDNGPDGTYFDYDDMEARIMQHLAAARYFRRREMQRYPALDASQVVDSSSAATASLMLPTNANSPNFCHGSSDTDIPTSVIRSTDNAQPPSSDPGTNRDGPFKSRVFFRQSPPDSPRRPNPSEVFSFSESVKSKWSAASARYKESISKGTRSLKERLLSRNTSVKELSKEVQREMSAGIAGVAKMIERLDLASKRSGTPAPSSANAGGPSSALFKGKGVQESAVNRRSAEVAPDLMSAAPSNVTGTNSAQLEVAHQVIELLLCCSVALFFFFLLFDISLLLPNAVWPFDCIEHPILK</sequence>
<evidence type="ECO:0000256" key="7">
    <source>
        <dbReference type="ARBA" id="ARBA00022833"/>
    </source>
</evidence>
<dbReference type="AlphaFoldDB" id="A0AAP0LQB4"/>
<reference evidence="11 12" key="1">
    <citation type="submission" date="2024-05" db="EMBL/GenBank/DDBJ databases">
        <title>Haplotype-resolved chromosome-level genome assembly of Huyou (Citrus changshanensis).</title>
        <authorList>
            <person name="Miao C."/>
            <person name="Chen W."/>
            <person name="Wu Y."/>
            <person name="Wang L."/>
            <person name="Zhao S."/>
            <person name="Grierson D."/>
            <person name="Xu C."/>
            <person name="Chen K."/>
        </authorList>
    </citation>
    <scope>NUCLEOTIDE SEQUENCE [LARGE SCALE GENOMIC DNA]</scope>
    <source>
        <strain evidence="11">01-14</strain>
        <tissue evidence="11">Leaf</tissue>
    </source>
</reference>
<organism evidence="11 12">
    <name type="scientific">Citrus x changshan-huyou</name>
    <dbReference type="NCBI Taxonomy" id="2935761"/>
    <lineage>
        <taxon>Eukaryota</taxon>
        <taxon>Viridiplantae</taxon>
        <taxon>Streptophyta</taxon>
        <taxon>Embryophyta</taxon>
        <taxon>Tracheophyta</taxon>
        <taxon>Spermatophyta</taxon>
        <taxon>Magnoliopsida</taxon>
        <taxon>eudicotyledons</taxon>
        <taxon>Gunneridae</taxon>
        <taxon>Pentapetalae</taxon>
        <taxon>rosids</taxon>
        <taxon>malvids</taxon>
        <taxon>Sapindales</taxon>
        <taxon>Rutaceae</taxon>
        <taxon>Aurantioideae</taxon>
        <taxon>Citrus</taxon>
    </lineage>
</organism>
<feature type="compositionally biased region" description="Low complexity" evidence="9">
    <location>
        <begin position="304"/>
        <end position="320"/>
    </location>
</feature>
<evidence type="ECO:0000256" key="6">
    <source>
        <dbReference type="ARBA" id="ARBA00022786"/>
    </source>
</evidence>
<protein>
    <recommendedName>
        <fullName evidence="2">RING-type E3 ubiquitin transferase</fullName>
        <ecNumber evidence="2">2.3.2.27</ecNumber>
    </recommendedName>
</protein>
<dbReference type="PROSITE" id="PS50089">
    <property type="entry name" value="ZF_RING_2"/>
    <property type="match status" value="1"/>
</dbReference>
<dbReference type="PANTHER" id="PTHR46463">
    <property type="entry name" value="ZINC FINGER, RING/FYVE/PHD-TYPE"/>
    <property type="match status" value="1"/>
</dbReference>
<evidence type="ECO:0000313" key="12">
    <source>
        <dbReference type="Proteomes" id="UP001428341"/>
    </source>
</evidence>
<evidence type="ECO:0000313" key="11">
    <source>
        <dbReference type="EMBL" id="KAK9182543.1"/>
    </source>
</evidence>
<feature type="region of interest" description="Disordered" evidence="9">
    <location>
        <begin position="301"/>
        <end position="321"/>
    </location>
</feature>
<dbReference type="Gene3D" id="3.30.40.10">
    <property type="entry name" value="Zinc/RING finger domain, C3HC4 (zinc finger)"/>
    <property type="match status" value="1"/>
</dbReference>
<comment type="caution">
    <text evidence="11">The sequence shown here is derived from an EMBL/GenBank/DDBJ whole genome shotgun (WGS) entry which is preliminary data.</text>
</comment>
<dbReference type="InterPro" id="IPR013083">
    <property type="entry name" value="Znf_RING/FYVE/PHD"/>
</dbReference>
<keyword evidence="7" id="KW-0862">Zinc</keyword>
<evidence type="ECO:0000256" key="1">
    <source>
        <dbReference type="ARBA" id="ARBA00000900"/>
    </source>
</evidence>
<dbReference type="SUPFAM" id="SSF57850">
    <property type="entry name" value="RING/U-box"/>
    <property type="match status" value="1"/>
</dbReference>
<name>A0AAP0LQB4_9ROSI</name>
<dbReference type="PANTHER" id="PTHR46463:SF16">
    <property type="entry name" value="E3 UBIQUITIN-PROTEIN LIGASE RHF1A"/>
    <property type="match status" value="1"/>
</dbReference>
<keyword evidence="12" id="KW-1185">Reference proteome</keyword>
<proteinExistence type="predicted"/>
<feature type="compositionally biased region" description="Polar residues" evidence="9">
    <location>
        <begin position="174"/>
        <end position="203"/>
    </location>
</feature>
<gene>
    <name evidence="11" type="ORF">WN944_025688</name>
</gene>
<feature type="domain" description="RING-type" evidence="10">
    <location>
        <begin position="28"/>
        <end position="68"/>
    </location>
</feature>
<evidence type="ECO:0000256" key="5">
    <source>
        <dbReference type="ARBA" id="ARBA00022771"/>
    </source>
</evidence>
<evidence type="ECO:0000256" key="3">
    <source>
        <dbReference type="ARBA" id="ARBA00022679"/>
    </source>
</evidence>
<dbReference type="EMBL" id="JBCGBO010000024">
    <property type="protein sequence ID" value="KAK9182543.1"/>
    <property type="molecule type" value="Genomic_DNA"/>
</dbReference>
<dbReference type="FunFam" id="3.30.40.10:FF:000874">
    <property type="entry name" value="E3 ubiquitin-protein ligase RHF1A"/>
    <property type="match status" value="1"/>
</dbReference>
<comment type="catalytic activity">
    <reaction evidence="1">
        <text>S-ubiquitinyl-[E2 ubiquitin-conjugating enzyme]-L-cysteine + [acceptor protein]-L-lysine = [E2 ubiquitin-conjugating enzyme]-L-cysteine + N(6)-ubiquitinyl-[acceptor protein]-L-lysine.</text>
        <dbReference type="EC" id="2.3.2.27"/>
    </reaction>
</comment>
<evidence type="ECO:0000256" key="4">
    <source>
        <dbReference type="ARBA" id="ARBA00022723"/>
    </source>
</evidence>
<dbReference type="GO" id="GO:0061630">
    <property type="term" value="F:ubiquitin protein ligase activity"/>
    <property type="evidence" value="ECO:0007669"/>
    <property type="project" value="UniProtKB-EC"/>
</dbReference>